<dbReference type="Pfam" id="PF00817">
    <property type="entry name" value="IMS"/>
    <property type="match status" value="1"/>
</dbReference>
<dbReference type="GO" id="GO:0006281">
    <property type="term" value="P:DNA repair"/>
    <property type="evidence" value="ECO:0007669"/>
    <property type="project" value="InterPro"/>
</dbReference>
<dbReference type="EMBL" id="JXRP01000018">
    <property type="protein sequence ID" value="KIL45466.1"/>
    <property type="molecule type" value="Genomic_DNA"/>
</dbReference>
<organism evidence="2 3">
    <name type="scientific">Jeotgalibacillus soli</name>
    <dbReference type="NCBI Taxonomy" id="889306"/>
    <lineage>
        <taxon>Bacteria</taxon>
        <taxon>Bacillati</taxon>
        <taxon>Bacillota</taxon>
        <taxon>Bacilli</taxon>
        <taxon>Bacillales</taxon>
        <taxon>Caryophanaceae</taxon>
        <taxon>Jeotgalibacillus</taxon>
    </lineage>
</organism>
<proteinExistence type="predicted"/>
<dbReference type="STRING" id="889306.KP78_30100"/>
<dbReference type="AlphaFoldDB" id="A0A0C2VLX8"/>
<name>A0A0C2VLX8_9BACL</name>
<dbReference type="PATRIC" id="fig|889306.3.peg.3020"/>
<evidence type="ECO:0000313" key="3">
    <source>
        <dbReference type="Proteomes" id="UP000031938"/>
    </source>
</evidence>
<sequence>MYDYSQFPKRDIAIVDMKSFYSSIECVKRGLDPLNDYLAVVGDTSRNGSVVLASSPRFKKEGIKTGSRLFEIPEKLKKHAVNANM</sequence>
<dbReference type="InterPro" id="IPR043502">
    <property type="entry name" value="DNA/RNA_pol_sf"/>
</dbReference>
<keyword evidence="3" id="KW-1185">Reference proteome</keyword>
<feature type="domain" description="UmuC" evidence="1">
    <location>
        <begin position="12"/>
        <end position="85"/>
    </location>
</feature>
<gene>
    <name evidence="2" type="ORF">KP78_30100</name>
</gene>
<evidence type="ECO:0000259" key="1">
    <source>
        <dbReference type="PROSITE" id="PS50173"/>
    </source>
</evidence>
<dbReference type="Proteomes" id="UP000031938">
    <property type="component" value="Unassembled WGS sequence"/>
</dbReference>
<accession>A0A0C2VLX8</accession>
<reference evidence="2 3" key="1">
    <citation type="submission" date="2015-01" db="EMBL/GenBank/DDBJ databases">
        <title>Genome sequencing of Jeotgalibacillus soli.</title>
        <authorList>
            <person name="Goh K.M."/>
            <person name="Chan K.-G."/>
            <person name="Yaakop A.S."/>
            <person name="Ee R."/>
            <person name="Gan H.M."/>
            <person name="Chan C.S."/>
        </authorList>
    </citation>
    <scope>NUCLEOTIDE SEQUENCE [LARGE SCALE GENOMIC DNA]</scope>
    <source>
        <strain evidence="2 3">P9</strain>
    </source>
</reference>
<dbReference type="InterPro" id="IPR001126">
    <property type="entry name" value="UmuC"/>
</dbReference>
<dbReference type="SUPFAM" id="SSF56672">
    <property type="entry name" value="DNA/RNA polymerases"/>
    <property type="match status" value="1"/>
</dbReference>
<dbReference type="PROSITE" id="PS50173">
    <property type="entry name" value="UMUC"/>
    <property type="match status" value="1"/>
</dbReference>
<protein>
    <submittedName>
        <fullName evidence="2">UV-damage repair protein uvrX</fullName>
    </submittedName>
</protein>
<comment type="caution">
    <text evidence="2">The sequence shown here is derived from an EMBL/GenBank/DDBJ whole genome shotgun (WGS) entry which is preliminary data.</text>
</comment>
<evidence type="ECO:0000313" key="2">
    <source>
        <dbReference type="EMBL" id="KIL45466.1"/>
    </source>
</evidence>